<evidence type="ECO:0000259" key="1">
    <source>
        <dbReference type="PROSITE" id="PS51186"/>
    </source>
</evidence>
<dbReference type="InterPro" id="IPR016181">
    <property type="entry name" value="Acyl_CoA_acyltransferase"/>
</dbReference>
<dbReference type="Gene3D" id="3.40.630.30">
    <property type="match status" value="1"/>
</dbReference>
<dbReference type="CDD" id="cd04301">
    <property type="entry name" value="NAT_SF"/>
    <property type="match status" value="1"/>
</dbReference>
<dbReference type="AlphaFoldDB" id="A0A1M5Y376"/>
<dbReference type="GO" id="GO:0016747">
    <property type="term" value="F:acyltransferase activity, transferring groups other than amino-acyl groups"/>
    <property type="evidence" value="ECO:0007669"/>
    <property type="project" value="InterPro"/>
</dbReference>
<dbReference type="Pfam" id="PF00583">
    <property type="entry name" value="Acetyltransf_1"/>
    <property type="match status" value="1"/>
</dbReference>
<keyword evidence="3" id="KW-1185">Reference proteome</keyword>
<name>A0A1M5Y376_9FIRM</name>
<reference evidence="2 3" key="1">
    <citation type="submission" date="2016-11" db="EMBL/GenBank/DDBJ databases">
        <authorList>
            <person name="Jaros S."/>
            <person name="Januszkiewicz K."/>
            <person name="Wedrychowicz H."/>
        </authorList>
    </citation>
    <scope>NUCLEOTIDE SEQUENCE [LARGE SCALE GENOMIC DNA]</scope>
    <source>
        <strain evidence="2 3">DSM 10068</strain>
    </source>
</reference>
<proteinExistence type="predicted"/>
<dbReference type="SUPFAM" id="SSF55729">
    <property type="entry name" value="Acyl-CoA N-acyltransferases (Nat)"/>
    <property type="match status" value="1"/>
</dbReference>
<accession>A0A1M5Y376</accession>
<dbReference type="RefSeq" id="WP_084726413.1">
    <property type="nucleotide sequence ID" value="NZ_FQXV01000007.1"/>
</dbReference>
<feature type="domain" description="N-acetyltransferase" evidence="1">
    <location>
        <begin position="3"/>
        <end position="151"/>
    </location>
</feature>
<dbReference type="OrthoDB" id="9794197at2"/>
<dbReference type="Proteomes" id="UP000183995">
    <property type="component" value="Unassembled WGS sequence"/>
</dbReference>
<protein>
    <submittedName>
        <fullName evidence="2">Acetyltransferase (GNAT) domain-containing protein</fullName>
    </submittedName>
</protein>
<organism evidence="2 3">
    <name type="scientific">Sporobacter termitidis DSM 10068</name>
    <dbReference type="NCBI Taxonomy" id="1123282"/>
    <lineage>
        <taxon>Bacteria</taxon>
        <taxon>Bacillati</taxon>
        <taxon>Bacillota</taxon>
        <taxon>Clostridia</taxon>
        <taxon>Eubacteriales</taxon>
        <taxon>Oscillospiraceae</taxon>
        <taxon>Sporobacter</taxon>
    </lineage>
</organism>
<dbReference type="EMBL" id="FQXV01000007">
    <property type="protein sequence ID" value="SHI06389.1"/>
    <property type="molecule type" value="Genomic_DNA"/>
</dbReference>
<dbReference type="InterPro" id="IPR000182">
    <property type="entry name" value="GNAT_dom"/>
</dbReference>
<dbReference type="PROSITE" id="PS51186">
    <property type="entry name" value="GNAT"/>
    <property type="match status" value="1"/>
</dbReference>
<gene>
    <name evidence="2" type="ORF">SAMN02745823_02178</name>
</gene>
<evidence type="ECO:0000313" key="3">
    <source>
        <dbReference type="Proteomes" id="UP000183995"/>
    </source>
</evidence>
<sequence length="151" mass="16780">MTFDIRDAAPGDAKACGFVHYHAWIETYTGLISDVYLASLSPAKSARRFAEKKCRDMVVLTADGRAVGFAVYGKTRDGDLPETFGDIHAIYILREYQKLGQGRKLLEAAIDRLRRQGMTIFPSGSWRTTRPPSPFTRSAAFAMTARPRSSS</sequence>
<evidence type="ECO:0000313" key="2">
    <source>
        <dbReference type="EMBL" id="SHI06389.1"/>
    </source>
</evidence>
<dbReference type="STRING" id="1123282.SAMN02745823_02178"/>
<keyword evidence="2" id="KW-0808">Transferase</keyword>